<feature type="region of interest" description="Disordered" evidence="1">
    <location>
        <begin position="399"/>
        <end position="425"/>
    </location>
</feature>
<feature type="compositionally biased region" description="Low complexity" evidence="1">
    <location>
        <begin position="160"/>
        <end position="189"/>
    </location>
</feature>
<proteinExistence type="predicted"/>
<evidence type="ECO:0000313" key="2">
    <source>
        <dbReference type="EMBL" id="GLI63447.1"/>
    </source>
</evidence>
<feature type="compositionally biased region" description="Low complexity" evidence="1">
    <location>
        <begin position="399"/>
        <end position="412"/>
    </location>
</feature>
<protein>
    <recommendedName>
        <fullName evidence="4">RING-type domain-containing protein</fullName>
    </recommendedName>
</protein>
<dbReference type="PANTHER" id="PTHR31315">
    <property type="entry name" value="PROTEIN SIP5"/>
    <property type="match status" value="1"/>
</dbReference>
<comment type="caution">
    <text evidence="2">The sequence shown here is derived from an EMBL/GenBank/DDBJ whole genome shotgun (WGS) entry which is preliminary data.</text>
</comment>
<dbReference type="InterPro" id="IPR039301">
    <property type="entry name" value="Sip5/DA2"/>
</dbReference>
<reference evidence="2 3" key="1">
    <citation type="journal article" date="2023" name="IScience">
        <title>Expanded male sex-determining region conserved during the evolution of homothallism in the green alga Volvox.</title>
        <authorList>
            <person name="Yamamoto K."/>
            <person name="Matsuzaki R."/>
            <person name="Mahakham W."/>
            <person name="Heman W."/>
            <person name="Sekimoto H."/>
            <person name="Kawachi M."/>
            <person name="Minakuchi Y."/>
            <person name="Toyoda A."/>
            <person name="Nozaki H."/>
        </authorList>
    </citation>
    <scope>NUCLEOTIDE SEQUENCE [LARGE SCALE GENOMIC DNA]</scope>
    <source>
        <strain evidence="2 3">NIES-4468</strain>
    </source>
</reference>
<feature type="region of interest" description="Disordered" evidence="1">
    <location>
        <begin position="584"/>
        <end position="646"/>
    </location>
</feature>
<feature type="region of interest" description="Disordered" evidence="1">
    <location>
        <begin position="231"/>
        <end position="359"/>
    </location>
</feature>
<feature type="region of interest" description="Disordered" evidence="1">
    <location>
        <begin position="509"/>
        <end position="572"/>
    </location>
</feature>
<evidence type="ECO:0008006" key="4">
    <source>
        <dbReference type="Google" id="ProtNLM"/>
    </source>
</evidence>
<feature type="compositionally biased region" description="Basic and acidic residues" evidence="1">
    <location>
        <begin position="603"/>
        <end position="618"/>
    </location>
</feature>
<sequence length="1238" mass="126200">MNSFFCACFWPPGPKIPEEYLRPQGLYSLERVDLKKLKRLIQNQQLAPCHPGVEESSQGQDLEECPICFLHYPVLNSSLCCQKRVCTECFLQVQTSTPPHQLSACPFCKVTRPTGYLVKLIGVRTAEEKEQERVEEQKVIEARIREREEEIRRDQERALQRQQQLQAAAAASPVNRPPNSSTNANTNSPVQQQPSAGVMAAAAAAASALEPSGGNAAFAAVGRTSGRLATAAAASDPGSGQTGRYQSSDRQRLSSLATAGNPTATVVGGGGPGMHPAVSARRAAAAAAMSAAIQQHQQHQHQQQINHIQQPGDRYLIGPEGAGATGHADSSDNATAAAYGGGGGGHQRRHQVGGGGGRRYRLTDYVPAGVVDIAMGLDDINDLMLEQAMYESLAATAAASPPQAPPVVRASPTTSGSGGRAQGADEATLDVDENYVALAAALVASLNGVEGNDGTVLERPAQSPVVSRTAGTATAIDGSSMAVDAPAGRSEWHPASARAGDLDAVDEVGRSPNYAMTPRNGAAGTPALPSPTARGSRNAAASRQAAVAATMRSAPGNRAQPQPQPPQVAAAAVAVSPRLTRVATPSQLALARGSSPTAPGFRAWERRDTADREAGREPAEEEDEDALISRRTANTSTVSSMQPSADTYPLSAVSGTAVELAARSDAAPLLPQGDGGGVAATPESNCQELGAPAGLSAAAAAIPATAVASDVAVRVGSASVGVPTPITLSPVPSDGRVGALGAVASELSSAATGNAAPRDDLLEAVAVRAPGSQHLTNPLYDMWSNSSSATTCKHPCLDTPAPAAGGLAAVGPQEESGRPDGSPAGASGATSAPSTAALARWGVKCSSERSSLGSEGGIVMQQCSGQDKHRTKQRQQHEAALELPTAVPSSPIADSVVATITEYDVSLERCQPSRMQPPPPLAVSIPSAALEAVRAAAAAPRSATVTLPSPVCTPGSCGTVATPSPRLGLPPLDLSPPATGTTTATTVVRITATGEDTPAGGPSPDVLMDTSVTTVVTIQTLAAELLRHSSGAAAMAAAAAAGSSEASSTSSHVVTVGMVFKALDTAPGGSRQPPPASQLAAAPMEGPAWVENPDGSLQVLLPADGGSTSMANTTAATAKGPRKQRRTGDGRAGNADQLMDVPYADYDLPAIQPLPSLDMVGYDLPSTVPYIAGGGREPAPVGFEDVVPEKVEETDEVLVDICNETDARLKRLMAASDAAVAAAIAAGDRRVRGNTGIN</sequence>
<feature type="region of interest" description="Disordered" evidence="1">
    <location>
        <begin position="804"/>
        <end position="833"/>
    </location>
</feature>
<dbReference type="Proteomes" id="UP001165090">
    <property type="component" value="Unassembled WGS sequence"/>
</dbReference>
<gene>
    <name evidence="2" type="ORF">VaNZ11_006419</name>
</gene>
<feature type="region of interest" description="Disordered" evidence="1">
    <location>
        <begin position="1065"/>
        <end position="1136"/>
    </location>
</feature>
<name>A0ABQ5S0M8_9CHLO</name>
<feature type="compositionally biased region" description="Low complexity" evidence="1">
    <location>
        <begin position="821"/>
        <end position="833"/>
    </location>
</feature>
<feature type="compositionally biased region" description="Polar residues" evidence="1">
    <location>
        <begin position="631"/>
        <end position="645"/>
    </location>
</feature>
<organism evidence="2 3">
    <name type="scientific">Volvox africanus</name>
    <dbReference type="NCBI Taxonomy" id="51714"/>
    <lineage>
        <taxon>Eukaryota</taxon>
        <taxon>Viridiplantae</taxon>
        <taxon>Chlorophyta</taxon>
        <taxon>core chlorophytes</taxon>
        <taxon>Chlorophyceae</taxon>
        <taxon>CS clade</taxon>
        <taxon>Chlamydomonadales</taxon>
        <taxon>Volvocaceae</taxon>
        <taxon>Volvox</taxon>
    </lineage>
</organism>
<accession>A0ABQ5S0M8</accession>
<dbReference type="EMBL" id="BSDZ01000015">
    <property type="protein sequence ID" value="GLI63447.1"/>
    <property type="molecule type" value="Genomic_DNA"/>
</dbReference>
<feature type="compositionally biased region" description="Low complexity" evidence="1">
    <location>
        <begin position="274"/>
        <end position="310"/>
    </location>
</feature>
<dbReference type="PANTHER" id="PTHR31315:SF1">
    <property type="entry name" value="PROTEIN SIP5"/>
    <property type="match status" value="1"/>
</dbReference>
<feature type="compositionally biased region" description="Low complexity" evidence="1">
    <location>
        <begin position="533"/>
        <end position="549"/>
    </location>
</feature>
<evidence type="ECO:0000256" key="1">
    <source>
        <dbReference type="SAM" id="MobiDB-lite"/>
    </source>
</evidence>
<feature type="compositionally biased region" description="Low complexity" evidence="1">
    <location>
        <begin position="1107"/>
        <end position="1118"/>
    </location>
</feature>
<feature type="region of interest" description="Disordered" evidence="1">
    <location>
        <begin position="154"/>
        <end position="196"/>
    </location>
</feature>
<dbReference type="SUPFAM" id="SSF57850">
    <property type="entry name" value="RING/U-box"/>
    <property type="match status" value="1"/>
</dbReference>
<evidence type="ECO:0000313" key="3">
    <source>
        <dbReference type="Proteomes" id="UP001165090"/>
    </source>
</evidence>
<keyword evidence="3" id="KW-1185">Reference proteome</keyword>